<dbReference type="Proteomes" id="UP000253506">
    <property type="component" value="Unassembled WGS sequence"/>
</dbReference>
<keyword evidence="2 4" id="KW-0807">Transducer</keyword>
<reference evidence="8 9" key="1">
    <citation type="submission" date="2018-07" db="EMBL/GenBank/DDBJ databases">
        <title>Genomic Encyclopedia of Type Strains, Phase III (KMG-III): the genomes of soil and plant-associated and newly described type strains.</title>
        <authorList>
            <person name="Whitman W."/>
        </authorList>
    </citation>
    <scope>NUCLEOTIDE SEQUENCE [LARGE SCALE GENOMIC DNA]</scope>
    <source>
        <strain evidence="8 9">CECT 7731</strain>
    </source>
</reference>
<evidence type="ECO:0000259" key="7">
    <source>
        <dbReference type="PROSITE" id="PS50885"/>
    </source>
</evidence>
<feature type="transmembrane region" description="Helical" evidence="5">
    <location>
        <begin position="418"/>
        <end position="445"/>
    </location>
</feature>
<dbReference type="InterPro" id="IPR004089">
    <property type="entry name" value="MCPsignal_dom"/>
</dbReference>
<dbReference type="CDD" id="cd06225">
    <property type="entry name" value="HAMP"/>
    <property type="match status" value="1"/>
</dbReference>
<dbReference type="FunFam" id="1.10.287.950:FF:000001">
    <property type="entry name" value="Methyl-accepting chemotaxis sensory transducer"/>
    <property type="match status" value="1"/>
</dbReference>
<dbReference type="AlphaFoldDB" id="A0A368ZR08"/>
<keyword evidence="5" id="KW-0472">Membrane</keyword>
<protein>
    <submittedName>
        <fullName evidence="8">Methyl-accepting chemotaxis protein</fullName>
    </submittedName>
</protein>
<dbReference type="GO" id="GO:0016020">
    <property type="term" value="C:membrane"/>
    <property type="evidence" value="ECO:0007669"/>
    <property type="project" value="UniProtKB-SubCell"/>
</dbReference>
<evidence type="ECO:0000313" key="9">
    <source>
        <dbReference type="Proteomes" id="UP000253506"/>
    </source>
</evidence>
<comment type="subcellular location">
    <subcellularLocation>
        <location evidence="1">Membrane</location>
    </subcellularLocation>
</comment>
<evidence type="ECO:0000259" key="6">
    <source>
        <dbReference type="PROSITE" id="PS50111"/>
    </source>
</evidence>
<dbReference type="SMART" id="SM00283">
    <property type="entry name" value="MA"/>
    <property type="match status" value="1"/>
</dbReference>
<evidence type="ECO:0000256" key="2">
    <source>
        <dbReference type="ARBA" id="ARBA00023224"/>
    </source>
</evidence>
<dbReference type="CDD" id="cd11386">
    <property type="entry name" value="MCP_signal"/>
    <property type="match status" value="1"/>
</dbReference>
<dbReference type="PANTHER" id="PTHR32089:SF112">
    <property type="entry name" value="LYSOZYME-LIKE PROTEIN-RELATED"/>
    <property type="match status" value="1"/>
</dbReference>
<dbReference type="Pfam" id="PF00672">
    <property type="entry name" value="HAMP"/>
    <property type="match status" value="1"/>
</dbReference>
<dbReference type="GO" id="GO:0006935">
    <property type="term" value="P:chemotaxis"/>
    <property type="evidence" value="ECO:0007669"/>
    <property type="project" value="UniProtKB-ARBA"/>
</dbReference>
<dbReference type="Gene3D" id="1.10.287.950">
    <property type="entry name" value="Methyl-accepting chemotaxis protein"/>
    <property type="match status" value="1"/>
</dbReference>
<evidence type="ECO:0000256" key="4">
    <source>
        <dbReference type="PROSITE-ProRule" id="PRU00284"/>
    </source>
</evidence>
<keyword evidence="5" id="KW-1133">Transmembrane helix</keyword>
<dbReference type="GO" id="GO:0007165">
    <property type="term" value="P:signal transduction"/>
    <property type="evidence" value="ECO:0007669"/>
    <property type="project" value="UniProtKB-KW"/>
</dbReference>
<comment type="similarity">
    <text evidence="3">Belongs to the methyl-accepting chemotaxis (MCP) protein family.</text>
</comment>
<evidence type="ECO:0000256" key="5">
    <source>
        <dbReference type="SAM" id="Phobius"/>
    </source>
</evidence>
<evidence type="ECO:0000256" key="1">
    <source>
        <dbReference type="ARBA" id="ARBA00004370"/>
    </source>
</evidence>
<dbReference type="SUPFAM" id="SSF58104">
    <property type="entry name" value="Methyl-accepting chemotaxis protein (MCP) signaling domain"/>
    <property type="match status" value="1"/>
</dbReference>
<dbReference type="OrthoDB" id="9806704at2"/>
<organism evidence="8 9">
    <name type="scientific">Marinomonas foliarum</name>
    <dbReference type="NCBI Taxonomy" id="491950"/>
    <lineage>
        <taxon>Bacteria</taxon>
        <taxon>Pseudomonadati</taxon>
        <taxon>Pseudomonadota</taxon>
        <taxon>Gammaproteobacteria</taxon>
        <taxon>Oceanospirillales</taxon>
        <taxon>Oceanospirillaceae</taxon>
        <taxon>Marinomonas</taxon>
    </lineage>
</organism>
<feature type="domain" description="HAMP" evidence="7">
    <location>
        <begin position="442"/>
        <end position="496"/>
    </location>
</feature>
<dbReference type="PROSITE" id="PS50111">
    <property type="entry name" value="CHEMOTAXIS_TRANSDUC_2"/>
    <property type="match status" value="1"/>
</dbReference>
<dbReference type="SMART" id="SM00304">
    <property type="entry name" value="HAMP"/>
    <property type="match status" value="1"/>
</dbReference>
<dbReference type="PROSITE" id="PS50885">
    <property type="entry name" value="HAMP"/>
    <property type="match status" value="1"/>
</dbReference>
<feature type="domain" description="Methyl-accepting transducer" evidence="6">
    <location>
        <begin position="501"/>
        <end position="737"/>
    </location>
</feature>
<gene>
    <name evidence="8" type="ORF">DFP77_1363</name>
</gene>
<dbReference type="EMBL" id="QPJQ01000036">
    <property type="protein sequence ID" value="RCW95953.1"/>
    <property type="molecule type" value="Genomic_DNA"/>
</dbReference>
<keyword evidence="5" id="KW-0812">Transmembrane</keyword>
<name>A0A368ZR08_9GAMM</name>
<dbReference type="InterPro" id="IPR003660">
    <property type="entry name" value="HAMP_dom"/>
</dbReference>
<dbReference type="Pfam" id="PF00015">
    <property type="entry name" value="MCPsignal"/>
    <property type="match status" value="1"/>
</dbReference>
<proteinExistence type="inferred from homology"/>
<dbReference type="PANTHER" id="PTHR32089">
    <property type="entry name" value="METHYL-ACCEPTING CHEMOTAXIS PROTEIN MCPB"/>
    <property type="match status" value="1"/>
</dbReference>
<evidence type="ECO:0000313" key="8">
    <source>
        <dbReference type="EMBL" id="RCW95953.1"/>
    </source>
</evidence>
<sequence length="795" mass="86872">MTLSIKTRLIMMGTLLAVAPTVIVGLIVSQSALNEGTKALQESTQKQLITSRDLTAQSIETYFSFIDKQIISLSQNNSTVSAAKSFSNAFNDYPNNTTSDTDKKLADYYQNQFDKNYQSLNLGQSSNPSSLLASLSPTAKAIQSTYIAKNPAPLGEKDTLDTSGDGTTYDKIHQEFHPMFHQFQKEFGFYDVFIADATTSNVIYSVYKELDFGTSLTTGPYKNSGLAEAFKKAVDGNEKATYLTDFAPYGPSYNAQASFISSPISSDGKIIAVLIFQMPIDRIDAVMTYNQTWEKNGLGNTGQTYLVGHNKLMHSNDRLLLENKERFIQKAKAISLPNKTIDEIASRGTTIGLLEINNTAVNEAIAGKEGLVIDKNYFNEPSLSAFKPLKIHGMDWIIISEQSQSEAFSPIESLKNNVYTTLTIVSVIALIIGAFLGLLLSRVIIRPINNMVKMMHDIAEGEGNLTQRLPAKSNDELAELAKGINLFIGHIDKTFSAVLSSVARLKPISEEMADVNGQLSSAADQQKHQAEKVNDCLSETNESTKKVEQELEEINQASIQGNTTVLSSSEIVNKVAGSMTELSGDITEAVDALSKLKGDTDRIAGIIDVINSIAEQTNLLALNAAIEAARAGEAGRGFAVVADEVRSLASKTRQSTDEVANMVGAIQNGTQEVVKRMENSKSNANHSLEKVQQATQSLSQVKSAMETISDRVAQIAMAITGQQNNFLEVTSHYNDMKASFVQINKQTEHSTMVGKNVVQLSEGIMVQINRFQVTDNSWSTDRRDLVRPTIDTDDK</sequence>
<dbReference type="Gene3D" id="3.30.450.20">
    <property type="entry name" value="PAS domain"/>
    <property type="match status" value="1"/>
</dbReference>
<evidence type="ECO:0000256" key="3">
    <source>
        <dbReference type="ARBA" id="ARBA00029447"/>
    </source>
</evidence>
<dbReference type="RefSeq" id="WP_114413231.1">
    <property type="nucleotide sequence ID" value="NZ_QPJQ01000036.1"/>
</dbReference>
<comment type="caution">
    <text evidence="8">The sequence shown here is derived from an EMBL/GenBank/DDBJ whole genome shotgun (WGS) entry which is preliminary data.</text>
</comment>
<accession>A0A368ZR08</accession>